<name>A0A7X2N066_9CLOT</name>
<protein>
    <submittedName>
        <fullName evidence="1">Uncharacterized protein</fullName>
    </submittedName>
</protein>
<dbReference type="AlphaFoldDB" id="A0A7X2N066"/>
<proteinExistence type="predicted"/>
<dbReference type="EMBL" id="VULX01000028">
    <property type="protein sequence ID" value="MSR92322.1"/>
    <property type="molecule type" value="Genomic_DNA"/>
</dbReference>
<accession>A0A7X2N066</accession>
<keyword evidence="2" id="KW-1185">Reference proteome</keyword>
<evidence type="ECO:0000313" key="2">
    <source>
        <dbReference type="Proteomes" id="UP000460287"/>
    </source>
</evidence>
<reference evidence="1 2" key="1">
    <citation type="submission" date="2019-08" db="EMBL/GenBank/DDBJ databases">
        <title>In-depth cultivation of the pig gut microbiome towards novel bacterial diversity and tailored functional studies.</title>
        <authorList>
            <person name="Wylensek D."/>
            <person name="Hitch T.C.A."/>
            <person name="Clavel T."/>
        </authorList>
    </citation>
    <scope>NUCLEOTIDE SEQUENCE [LARGE SCALE GENOMIC DNA]</scope>
    <source>
        <strain evidence="1 2">WCA-383-APC-5B</strain>
    </source>
</reference>
<dbReference type="Proteomes" id="UP000460287">
    <property type="component" value="Unassembled WGS sequence"/>
</dbReference>
<dbReference type="RefSeq" id="WP_154532216.1">
    <property type="nucleotide sequence ID" value="NZ_VULX01000028.1"/>
</dbReference>
<comment type="caution">
    <text evidence="1">The sequence shown here is derived from an EMBL/GenBank/DDBJ whole genome shotgun (WGS) entry which is preliminary data.</text>
</comment>
<sequence>MKHLFLDKIYRFDINKRKKDNLVDYIYNSRLGYWVDEKLNPCITDVNFAKPQTKKCDCETGEDKKGE</sequence>
<organism evidence="1 2">
    <name type="scientific">Inconstantimicrobium porci</name>
    <dbReference type="NCBI Taxonomy" id="2652291"/>
    <lineage>
        <taxon>Bacteria</taxon>
        <taxon>Bacillati</taxon>
        <taxon>Bacillota</taxon>
        <taxon>Clostridia</taxon>
        <taxon>Eubacteriales</taxon>
        <taxon>Clostridiaceae</taxon>
        <taxon>Inconstantimicrobium</taxon>
    </lineage>
</organism>
<gene>
    <name evidence="1" type="ORF">FYJ33_13205</name>
</gene>
<evidence type="ECO:0000313" key="1">
    <source>
        <dbReference type="EMBL" id="MSR92322.1"/>
    </source>
</evidence>